<evidence type="ECO:0000313" key="2">
    <source>
        <dbReference type="EMBL" id="AXE17157.1"/>
    </source>
</evidence>
<sequence length="215" mass="25361">MYSLNKKTMKTLLAINILLVSISARVYAHKNESTFKNKTNYTIIQENSDTTYSLKIKDPKSGTTYDLLNGKIKLTDAFEEKQDIPQPIKIFEIDFDKKGLKEIVLEYSISYTTQKGESGVDSKKKTFVKIINIDKKETLLDYQFYEVNENFFYARNYNEDFVESSDFNYEYKNNKGSNYYISESKIYFINISENSKKDKVTFKYNKLKDKFEKEK</sequence>
<evidence type="ECO:0000256" key="1">
    <source>
        <dbReference type="SAM" id="SignalP"/>
    </source>
</evidence>
<keyword evidence="1" id="KW-0732">Signal</keyword>
<reference evidence="2 3" key="1">
    <citation type="submission" date="2018-07" db="EMBL/GenBank/DDBJ databases">
        <title>Genome sequencing of Runella.</title>
        <authorList>
            <person name="Baek M.-G."/>
            <person name="Yi H."/>
        </authorList>
    </citation>
    <scope>NUCLEOTIDE SEQUENCE [LARGE SCALE GENOMIC DNA]</scope>
    <source>
        <strain evidence="2 3">HYN0085</strain>
    </source>
</reference>
<protein>
    <submittedName>
        <fullName evidence="2">Uncharacterized protein</fullName>
    </submittedName>
</protein>
<evidence type="ECO:0000313" key="3">
    <source>
        <dbReference type="Proteomes" id="UP000251993"/>
    </source>
</evidence>
<dbReference type="OrthoDB" id="9822647at2"/>
<feature type="chain" id="PRO_5016938840" evidence="1">
    <location>
        <begin position="29"/>
        <end position="215"/>
    </location>
</feature>
<dbReference type="Proteomes" id="UP000251993">
    <property type="component" value="Chromosome"/>
</dbReference>
<name>A0A344TET6_9BACT</name>
<feature type="signal peptide" evidence="1">
    <location>
        <begin position="1"/>
        <end position="28"/>
    </location>
</feature>
<proteinExistence type="predicted"/>
<organism evidence="2 3">
    <name type="scientific">Runella rosea</name>
    <dbReference type="NCBI Taxonomy" id="2259595"/>
    <lineage>
        <taxon>Bacteria</taxon>
        <taxon>Pseudomonadati</taxon>
        <taxon>Bacteroidota</taxon>
        <taxon>Cytophagia</taxon>
        <taxon>Cytophagales</taxon>
        <taxon>Spirosomataceae</taxon>
        <taxon>Runella</taxon>
    </lineage>
</organism>
<accession>A0A344TET6</accession>
<dbReference type="AlphaFoldDB" id="A0A344TET6"/>
<dbReference type="KEGG" id="run:DR864_05110"/>
<dbReference type="EMBL" id="CP030850">
    <property type="protein sequence ID" value="AXE17157.1"/>
    <property type="molecule type" value="Genomic_DNA"/>
</dbReference>
<keyword evidence="3" id="KW-1185">Reference proteome</keyword>
<gene>
    <name evidence="2" type="ORF">DR864_05110</name>
</gene>